<protein>
    <submittedName>
        <fullName evidence="1">Uncharacterized protein</fullName>
    </submittedName>
</protein>
<gene>
    <name evidence="1" type="ORF">AW09_000853</name>
</gene>
<dbReference type="Proteomes" id="UP000020077">
    <property type="component" value="Unassembled WGS sequence"/>
</dbReference>
<dbReference type="AlphaFoldDB" id="A0A080LYG4"/>
<evidence type="ECO:0000313" key="1">
    <source>
        <dbReference type="EMBL" id="KFB73883.1"/>
    </source>
</evidence>
<name>A0A080LYG4_9PROT</name>
<dbReference type="EMBL" id="JDVG02000146">
    <property type="protein sequence ID" value="KFB73883.1"/>
    <property type="molecule type" value="Genomic_DNA"/>
</dbReference>
<comment type="caution">
    <text evidence="1">The sequence shown here is derived from an EMBL/GenBank/DDBJ whole genome shotgun (WGS) entry which is preliminary data.</text>
</comment>
<proteinExistence type="predicted"/>
<sequence length="94" mass="10184">MLWRRTAQGICHKVSGKVSGVAGIRRDYQGAYRPTGPQSKVPAVSPLLKCCFMAVPNGEPVGYLSFPPYAALANAVSTAKHESFLAMLRLTFSR</sequence>
<accession>A0A080LYG4</accession>
<organism evidence="1 2">
    <name type="scientific">Candidatus Accumulibacter phosphatis</name>
    <dbReference type="NCBI Taxonomy" id="327160"/>
    <lineage>
        <taxon>Bacteria</taxon>
        <taxon>Pseudomonadati</taxon>
        <taxon>Pseudomonadota</taxon>
        <taxon>Betaproteobacteria</taxon>
        <taxon>Candidatus Accumulibacter</taxon>
    </lineage>
</organism>
<reference evidence="1 2" key="1">
    <citation type="submission" date="2014-02" db="EMBL/GenBank/DDBJ databases">
        <title>Expanding our view of genomic diversity in Candidatus Accumulibacter clades.</title>
        <authorList>
            <person name="Skennerton C.T."/>
            <person name="Barr J.J."/>
            <person name="Slater F.R."/>
            <person name="Bond P.L."/>
            <person name="Tyson G.W."/>
        </authorList>
    </citation>
    <scope>NUCLEOTIDE SEQUENCE [LARGE SCALE GENOMIC DNA]</scope>
    <source>
        <strain evidence="2">BA-91</strain>
    </source>
</reference>
<evidence type="ECO:0000313" key="2">
    <source>
        <dbReference type="Proteomes" id="UP000020077"/>
    </source>
</evidence>